<proteinExistence type="predicted"/>
<dbReference type="EMBL" id="JAUSQZ010000001">
    <property type="protein sequence ID" value="MDP9829390.1"/>
    <property type="molecule type" value="Genomic_DNA"/>
</dbReference>
<comment type="caution">
    <text evidence="1">The sequence shown here is derived from an EMBL/GenBank/DDBJ whole genome shotgun (WGS) entry which is preliminary data.</text>
</comment>
<dbReference type="Proteomes" id="UP001235712">
    <property type="component" value="Unassembled WGS sequence"/>
</dbReference>
<dbReference type="RefSeq" id="WP_307247530.1">
    <property type="nucleotide sequence ID" value="NZ_JAUSQZ010000001.1"/>
</dbReference>
<evidence type="ECO:0000313" key="2">
    <source>
        <dbReference type="Proteomes" id="UP001235712"/>
    </source>
</evidence>
<keyword evidence="2" id="KW-1185">Reference proteome</keyword>
<accession>A0ABT9P9L7</accession>
<protein>
    <recommendedName>
        <fullName evidence="3">DUF1127 domain-containing protein</fullName>
    </recommendedName>
</protein>
<organism evidence="1 2">
    <name type="scientific">Kineosporia succinea</name>
    <dbReference type="NCBI Taxonomy" id="84632"/>
    <lineage>
        <taxon>Bacteria</taxon>
        <taxon>Bacillati</taxon>
        <taxon>Actinomycetota</taxon>
        <taxon>Actinomycetes</taxon>
        <taxon>Kineosporiales</taxon>
        <taxon>Kineosporiaceae</taxon>
        <taxon>Kineosporia</taxon>
    </lineage>
</organism>
<reference evidence="1 2" key="1">
    <citation type="submission" date="2023-07" db="EMBL/GenBank/DDBJ databases">
        <title>Sequencing the genomes of 1000 actinobacteria strains.</title>
        <authorList>
            <person name="Klenk H.-P."/>
        </authorList>
    </citation>
    <scope>NUCLEOTIDE SEQUENCE [LARGE SCALE GENOMIC DNA]</scope>
    <source>
        <strain evidence="1 2">DSM 44388</strain>
    </source>
</reference>
<sequence length="100" mass="11394">MEKLPASFTELLSVMIQYVELRDRLRDVRETAAGDLHELGWPAQRISDELKAQLEALNLSDSQLRSLGVSRATIDADIRSWRREQEKAVTSGRRKRVSGD</sequence>
<evidence type="ECO:0008006" key="3">
    <source>
        <dbReference type="Google" id="ProtNLM"/>
    </source>
</evidence>
<gene>
    <name evidence="1" type="ORF">J2S57_005139</name>
</gene>
<evidence type="ECO:0000313" key="1">
    <source>
        <dbReference type="EMBL" id="MDP9829390.1"/>
    </source>
</evidence>
<name>A0ABT9P9L7_9ACTN</name>